<evidence type="ECO:0000313" key="4">
    <source>
        <dbReference type="Proteomes" id="UP000005332"/>
    </source>
</evidence>
<evidence type="ECO:0000313" key="3">
    <source>
        <dbReference type="EMBL" id="EGY76901.1"/>
    </source>
</evidence>
<dbReference type="InterPro" id="IPR000073">
    <property type="entry name" value="AB_hydrolase_1"/>
</dbReference>
<protein>
    <submittedName>
        <fullName evidence="3">Alpha/beta hydrolase superfamily protein</fullName>
        <ecNumber evidence="3">3.1.-.-</ecNumber>
    </submittedName>
</protein>
<dbReference type="InterPro" id="IPR029058">
    <property type="entry name" value="AB_hydrolase_fold"/>
</dbReference>
<keyword evidence="4" id="KW-1185">Reference proteome</keyword>
<reference evidence="3 4" key="1">
    <citation type="submission" date="2011-06" db="EMBL/GenBank/DDBJ databases">
        <authorList>
            <person name="Muzny D."/>
            <person name="Qin X."/>
            <person name="Deng J."/>
            <person name="Jiang H."/>
            <person name="Liu Y."/>
            <person name="Qu J."/>
            <person name="Song X.-Z."/>
            <person name="Zhang L."/>
            <person name="Thornton R."/>
            <person name="Coyle M."/>
            <person name="Francisco L."/>
            <person name="Jackson L."/>
            <person name="Javaid M."/>
            <person name="Korchina V."/>
            <person name="Kovar C."/>
            <person name="Mata R."/>
            <person name="Mathew T."/>
            <person name="Ngo R."/>
            <person name="Nguyen L."/>
            <person name="Nguyen N."/>
            <person name="Okwuonu G."/>
            <person name="Ongeri F."/>
            <person name="Pham C."/>
            <person name="Simmons D."/>
            <person name="Wilczek-Boney K."/>
            <person name="Hale W."/>
            <person name="Jakkamsetti A."/>
            <person name="Pham P."/>
            <person name="Ruth R."/>
            <person name="San Lucas F."/>
            <person name="Warren J."/>
            <person name="Zhang J."/>
            <person name="Zhao Z."/>
            <person name="Zhou C."/>
            <person name="Zhu D."/>
            <person name="Lee S."/>
            <person name="Bess C."/>
            <person name="Blankenburg K."/>
            <person name="Forbes L."/>
            <person name="Fu Q."/>
            <person name="Gubbala S."/>
            <person name="Hirani K."/>
            <person name="Jayaseelan J.C."/>
            <person name="Lara F."/>
            <person name="Munidasa M."/>
            <person name="Palculict T."/>
            <person name="Patil S."/>
            <person name="Pu L.-L."/>
            <person name="Saada N."/>
            <person name="Tang L."/>
            <person name="Weissenberger G."/>
            <person name="Zhu Y."/>
            <person name="Hemphill L."/>
            <person name="Shang Y."/>
            <person name="Youmans B."/>
            <person name="Ayvaz T."/>
            <person name="Ross M."/>
            <person name="Santibanez J."/>
            <person name="Aqrawi P."/>
            <person name="Gross S."/>
            <person name="Joshi V."/>
            <person name="Fowler G."/>
            <person name="Nazareth L."/>
            <person name="Reid J."/>
            <person name="Worley K."/>
            <person name="Petrosino J."/>
            <person name="Highlander S."/>
            <person name="Gibbs R."/>
        </authorList>
    </citation>
    <scope>NUCLEOTIDE SEQUENCE [LARGE SCALE GENOMIC DNA]</scope>
    <source>
        <strain evidence="3 4">ATCC 25577</strain>
    </source>
</reference>
<dbReference type="AlphaFoldDB" id="G4CZI2"/>
<organism evidence="3 4">
    <name type="scientific">Cutibacterium avidum ATCC 25577</name>
    <dbReference type="NCBI Taxonomy" id="997355"/>
    <lineage>
        <taxon>Bacteria</taxon>
        <taxon>Bacillati</taxon>
        <taxon>Actinomycetota</taxon>
        <taxon>Actinomycetes</taxon>
        <taxon>Propionibacteriales</taxon>
        <taxon>Propionibacteriaceae</taxon>
        <taxon>Cutibacterium</taxon>
    </lineage>
</organism>
<proteinExistence type="predicted"/>
<accession>G4CZI2</accession>
<gene>
    <name evidence="3" type="ORF">HMPREF9153_1854</name>
</gene>
<keyword evidence="1 3" id="KW-0378">Hydrolase</keyword>
<dbReference type="PATRIC" id="fig|997355.3.peg.1825"/>
<evidence type="ECO:0000259" key="2">
    <source>
        <dbReference type="Pfam" id="PF00561"/>
    </source>
</evidence>
<dbReference type="PANTHER" id="PTHR46118:SF4">
    <property type="entry name" value="PROTEIN ABHD11"/>
    <property type="match status" value="1"/>
</dbReference>
<evidence type="ECO:0000256" key="1">
    <source>
        <dbReference type="ARBA" id="ARBA00022801"/>
    </source>
</evidence>
<name>G4CZI2_9ACTN</name>
<comment type="caution">
    <text evidence="3">The sequence shown here is derived from an EMBL/GenBank/DDBJ whole genome shotgun (WGS) entry which is preliminary data.</text>
</comment>
<dbReference type="EMBL" id="AGBA01000015">
    <property type="protein sequence ID" value="EGY76901.1"/>
    <property type="molecule type" value="Genomic_DNA"/>
</dbReference>
<dbReference type="HOGENOM" id="CLU_020336_53_0_11"/>
<sequence>MLEVASMNELHLITLGDGRQDVYWCHGVFGQGKNFTRVAKDLLATGPDAYRCILVDLPNHGRSPWTQDFSYPAMAKALSETIRTTSGDRPVHLLGHSMGGKVVMRTVLDNPDLARSLTVVDMAPVDSHLTRLAPLVHAMTSVNLSGLTTRREAEEQMSDEIPSATIRQFLLQNLRHDTGENNRWYWQMNLDLLGNGLSDIGSWPSVNTTWDGPVLWITAEESDYVGPDHSQAMHELFPQVRRIRVKNSGHWVHSDQPAVFVQVLAAFLSRCQDDPS</sequence>
<dbReference type="EC" id="3.1.-.-" evidence="3"/>
<dbReference type="Pfam" id="PF00561">
    <property type="entry name" value="Abhydrolase_1"/>
    <property type="match status" value="1"/>
</dbReference>
<dbReference type="Gene3D" id="3.40.50.1820">
    <property type="entry name" value="alpha/beta hydrolase"/>
    <property type="match status" value="1"/>
</dbReference>
<dbReference type="PANTHER" id="PTHR46118">
    <property type="entry name" value="PROTEIN ABHD11"/>
    <property type="match status" value="1"/>
</dbReference>
<dbReference type="SUPFAM" id="SSF53474">
    <property type="entry name" value="alpha/beta-Hydrolases"/>
    <property type="match status" value="1"/>
</dbReference>
<feature type="domain" description="AB hydrolase-1" evidence="2">
    <location>
        <begin position="24"/>
        <end position="255"/>
    </location>
</feature>
<dbReference type="GO" id="GO:0052689">
    <property type="term" value="F:carboxylic ester hydrolase activity"/>
    <property type="evidence" value="ECO:0007669"/>
    <property type="project" value="TreeGrafter"/>
</dbReference>
<dbReference type="Proteomes" id="UP000005332">
    <property type="component" value="Unassembled WGS sequence"/>
</dbReference>